<dbReference type="InterPro" id="IPR006153">
    <property type="entry name" value="Cation/H_exchanger_TM"/>
</dbReference>
<feature type="transmembrane region" description="Helical" evidence="10">
    <location>
        <begin position="306"/>
        <end position="328"/>
    </location>
</feature>
<feature type="transmembrane region" description="Helical" evidence="10">
    <location>
        <begin position="523"/>
        <end position="546"/>
    </location>
</feature>
<comment type="subcellular location">
    <subcellularLocation>
        <location evidence="1">Membrane</location>
        <topology evidence="1">Multi-pass membrane protein</topology>
    </subcellularLocation>
</comment>
<feature type="transmembrane region" description="Helical" evidence="10">
    <location>
        <begin position="401"/>
        <end position="418"/>
    </location>
</feature>
<feature type="transmembrane region" description="Helical" evidence="10">
    <location>
        <begin position="183"/>
        <end position="200"/>
    </location>
</feature>
<feature type="transmembrane region" description="Helical" evidence="10">
    <location>
        <begin position="463"/>
        <end position="486"/>
    </location>
</feature>
<dbReference type="GO" id="GO:0051453">
    <property type="term" value="P:regulation of intracellular pH"/>
    <property type="evidence" value="ECO:0007669"/>
    <property type="project" value="TreeGrafter"/>
</dbReference>
<evidence type="ECO:0000256" key="3">
    <source>
        <dbReference type="ARBA" id="ARBA00022692"/>
    </source>
</evidence>
<keyword evidence="13" id="KW-1185">Reference proteome</keyword>
<evidence type="ECO:0000256" key="2">
    <source>
        <dbReference type="ARBA" id="ARBA00022448"/>
    </source>
</evidence>
<dbReference type="Pfam" id="PF00999">
    <property type="entry name" value="Na_H_Exchanger"/>
    <property type="match status" value="1"/>
</dbReference>
<name>A0A9P1N6A0_9PELO</name>
<feature type="transmembrane region" description="Helical" evidence="10">
    <location>
        <begin position="14"/>
        <end position="40"/>
    </location>
</feature>
<evidence type="ECO:0000256" key="9">
    <source>
        <dbReference type="RuleBase" id="RU003722"/>
    </source>
</evidence>
<evidence type="ECO:0000256" key="10">
    <source>
        <dbReference type="SAM" id="Phobius"/>
    </source>
</evidence>
<feature type="transmembrane region" description="Helical" evidence="10">
    <location>
        <begin position="241"/>
        <end position="266"/>
    </location>
</feature>
<comment type="similarity">
    <text evidence="9">Belongs to the monovalent cation:proton antiporter 1 (CPA1) transporter (TC 2.A.36) family.</text>
</comment>
<feature type="transmembrane region" description="Helical" evidence="10">
    <location>
        <begin position="343"/>
        <end position="371"/>
    </location>
</feature>
<keyword evidence="4 10" id="KW-1133">Transmembrane helix</keyword>
<sequence length="608" mass="67562">MLGISGKFVKDDKLFIGCALNILIVSAILMIISIICSFKIKETIQNDLSNRLEYPAIHNLLICQCISPIICIIIPSTLICLLGLTGIGLHSIITDIFSILLSMHPMINSTILIVRVKEFRACIYMKKGTRTKSSLSDSDGFHILNSKWDEVQFVFTAIIWLLVTFISKILIAKLRSERIAESACQILIGIGFAIIFWIIGLPPEFYRFDAHIFFAFLLPPIIFDAGLFMPNLQFFENFDSIMVFAVMGTVFNTLAIGISLSMLNMFGMFGSIMSSSDIMMFASLISAVDPVAVIAVFEEIGVNKSLFVNVFGEALFNDAISVVLFGIFKSFALAADKVRSIDYFYGFLGFFLVSFGGAIIGIVFASLSVIIAKFSKDLIIVSGIVLCVSYLGYIVSEICSFSSIIGIAVTGMILQYYLKSILTERNLLALETMTRNLALSSESLTFILLGLATISIPQSWNTLFVIFTIIFCLLFRVVAIFGLSRLIPHKHILINEQIIISFSGLRGAIAFGVVLTIPEQVAAKNVFVTTTLAVIFFSVIVQGCLIRPMLKMMRIKLDSDCEKENEGFEIVSGHVMSFVEVVADRRGINRMKQNFKDFNNKFLMPYLK</sequence>
<comment type="caution">
    <text evidence="12">The sequence shown here is derived from an EMBL/GenBank/DDBJ whole genome shotgun (WGS) entry which is preliminary data.</text>
</comment>
<keyword evidence="6 9" id="KW-0406">Ion transport</keyword>
<dbReference type="OrthoDB" id="5867208at2759"/>
<dbReference type="GO" id="GO:0098719">
    <property type="term" value="P:sodium ion import across plasma membrane"/>
    <property type="evidence" value="ECO:0007669"/>
    <property type="project" value="TreeGrafter"/>
</dbReference>
<keyword evidence="7 10" id="KW-0472">Membrane</keyword>
<keyword evidence="2 9" id="KW-0813">Transport</keyword>
<dbReference type="PANTHER" id="PTHR10110:SF98">
    <property type="entry name" value="SODIUM_HYDROGEN EXCHANGER"/>
    <property type="match status" value="1"/>
</dbReference>
<feature type="transmembrane region" description="Helical" evidence="10">
    <location>
        <begin position="378"/>
        <end position="395"/>
    </location>
</feature>
<keyword evidence="9" id="KW-0050">Antiport</keyword>
<accession>A0A9P1N6A0</accession>
<evidence type="ECO:0000256" key="6">
    <source>
        <dbReference type="ARBA" id="ARBA00023065"/>
    </source>
</evidence>
<keyword evidence="5" id="KW-0915">Sodium</keyword>
<dbReference type="InterPro" id="IPR018422">
    <property type="entry name" value="Cation/H_exchanger_CPA1"/>
</dbReference>
<evidence type="ECO:0000256" key="8">
    <source>
        <dbReference type="ARBA" id="ARBA00023201"/>
    </source>
</evidence>
<protein>
    <recommendedName>
        <fullName evidence="9">Sodium/hydrogen exchanger</fullName>
    </recommendedName>
</protein>
<keyword evidence="8 9" id="KW-0739">Sodium transport</keyword>
<feature type="transmembrane region" description="Helical" evidence="10">
    <location>
        <begin position="60"/>
        <end position="93"/>
    </location>
</feature>
<feature type="transmembrane region" description="Helical" evidence="10">
    <location>
        <begin position="151"/>
        <end position="171"/>
    </location>
</feature>
<evidence type="ECO:0000259" key="11">
    <source>
        <dbReference type="Pfam" id="PF00999"/>
    </source>
</evidence>
<dbReference type="PRINTS" id="PR01084">
    <property type="entry name" value="NAHEXCHNGR"/>
</dbReference>
<dbReference type="GO" id="GO:0005886">
    <property type="term" value="C:plasma membrane"/>
    <property type="evidence" value="ECO:0007669"/>
    <property type="project" value="TreeGrafter"/>
</dbReference>
<feature type="domain" description="Cation/H+ exchanger transmembrane" evidence="11">
    <location>
        <begin position="162"/>
        <end position="551"/>
    </location>
</feature>
<proteinExistence type="inferred from homology"/>
<dbReference type="NCBIfam" id="TIGR00840">
    <property type="entry name" value="b_cpa1"/>
    <property type="match status" value="1"/>
</dbReference>
<dbReference type="Proteomes" id="UP001152747">
    <property type="component" value="Unassembled WGS sequence"/>
</dbReference>
<keyword evidence="3 9" id="KW-0812">Transmembrane</keyword>
<dbReference type="AlphaFoldDB" id="A0A9P1N6A0"/>
<dbReference type="Gene3D" id="6.10.140.1330">
    <property type="match status" value="1"/>
</dbReference>
<feature type="transmembrane region" description="Helical" evidence="10">
    <location>
        <begin position="498"/>
        <end position="517"/>
    </location>
</feature>
<evidence type="ECO:0000256" key="5">
    <source>
        <dbReference type="ARBA" id="ARBA00023053"/>
    </source>
</evidence>
<reference evidence="12" key="1">
    <citation type="submission" date="2022-11" db="EMBL/GenBank/DDBJ databases">
        <authorList>
            <person name="Kikuchi T."/>
        </authorList>
    </citation>
    <scope>NUCLEOTIDE SEQUENCE</scope>
    <source>
        <strain evidence="12">PS1010</strain>
    </source>
</reference>
<dbReference type="EMBL" id="CANHGI010000005">
    <property type="protein sequence ID" value="CAI5451419.1"/>
    <property type="molecule type" value="Genomic_DNA"/>
</dbReference>
<dbReference type="GO" id="GO:0015385">
    <property type="term" value="F:sodium:proton antiporter activity"/>
    <property type="evidence" value="ECO:0007669"/>
    <property type="project" value="InterPro"/>
</dbReference>
<organism evidence="12 13">
    <name type="scientific">Caenorhabditis angaria</name>
    <dbReference type="NCBI Taxonomy" id="860376"/>
    <lineage>
        <taxon>Eukaryota</taxon>
        <taxon>Metazoa</taxon>
        <taxon>Ecdysozoa</taxon>
        <taxon>Nematoda</taxon>
        <taxon>Chromadorea</taxon>
        <taxon>Rhabditida</taxon>
        <taxon>Rhabditina</taxon>
        <taxon>Rhabditomorpha</taxon>
        <taxon>Rhabditoidea</taxon>
        <taxon>Rhabditidae</taxon>
        <taxon>Peloderinae</taxon>
        <taxon>Caenorhabditis</taxon>
    </lineage>
</organism>
<feature type="transmembrane region" description="Helical" evidence="10">
    <location>
        <begin position="439"/>
        <end position="457"/>
    </location>
</feature>
<dbReference type="GO" id="GO:0015386">
    <property type="term" value="F:potassium:proton antiporter activity"/>
    <property type="evidence" value="ECO:0007669"/>
    <property type="project" value="TreeGrafter"/>
</dbReference>
<evidence type="ECO:0000256" key="1">
    <source>
        <dbReference type="ARBA" id="ARBA00004141"/>
    </source>
</evidence>
<evidence type="ECO:0000313" key="13">
    <source>
        <dbReference type="Proteomes" id="UP001152747"/>
    </source>
</evidence>
<evidence type="ECO:0000313" key="12">
    <source>
        <dbReference type="EMBL" id="CAI5451419.1"/>
    </source>
</evidence>
<evidence type="ECO:0000256" key="7">
    <source>
        <dbReference type="ARBA" id="ARBA00023136"/>
    </source>
</evidence>
<evidence type="ECO:0000256" key="4">
    <source>
        <dbReference type="ARBA" id="ARBA00022989"/>
    </source>
</evidence>
<feature type="transmembrane region" description="Helical" evidence="10">
    <location>
        <begin position="212"/>
        <end position="229"/>
    </location>
</feature>
<feature type="transmembrane region" description="Helical" evidence="10">
    <location>
        <begin position="278"/>
        <end position="297"/>
    </location>
</feature>
<gene>
    <name evidence="12" type="ORF">CAMP_LOCUS14056</name>
</gene>
<dbReference type="PANTHER" id="PTHR10110">
    <property type="entry name" value="SODIUM/HYDROGEN EXCHANGER"/>
    <property type="match status" value="1"/>
</dbReference>
<dbReference type="InterPro" id="IPR004709">
    <property type="entry name" value="NaH_exchanger"/>
</dbReference>